<accession>A0A090ZJV2</accession>
<keyword evidence="3" id="KW-0378">Hydrolase</keyword>
<evidence type="ECO:0000313" key="4">
    <source>
        <dbReference type="Proteomes" id="UP000029278"/>
    </source>
</evidence>
<dbReference type="PATRIC" id="fig|44252.3.peg.1578"/>
<keyword evidence="4" id="KW-1185">Reference proteome</keyword>
<evidence type="ECO:0000256" key="1">
    <source>
        <dbReference type="SAM" id="MobiDB-lite"/>
    </source>
</evidence>
<dbReference type="AlphaFoldDB" id="A0A090ZJV2"/>
<keyword evidence="3" id="KW-0255">Endonuclease</keyword>
<dbReference type="RefSeq" id="WP_036620330.1">
    <property type="nucleotide sequence ID" value="NZ_BGML01000010.1"/>
</dbReference>
<evidence type="ECO:0000313" key="5">
    <source>
        <dbReference type="Proteomes" id="UP000442469"/>
    </source>
</evidence>
<feature type="region of interest" description="Disordered" evidence="1">
    <location>
        <begin position="90"/>
        <end position="117"/>
    </location>
</feature>
<reference evidence="3 5" key="2">
    <citation type="submission" date="2019-11" db="EMBL/GenBank/DDBJ databases">
        <title>Draft genome sequences of five Paenibacillus species of dairy origin.</title>
        <authorList>
            <person name="Olajide A.M."/>
            <person name="Chen S."/>
            <person name="Lapointe G."/>
        </authorList>
    </citation>
    <scope>NUCLEOTIDE SEQUENCE [LARGE SCALE GENOMIC DNA]</scope>
    <source>
        <strain evidence="3 5">3CT49</strain>
    </source>
</reference>
<proteinExistence type="predicted"/>
<dbReference type="GO" id="GO:0004519">
    <property type="term" value="F:endonuclease activity"/>
    <property type="evidence" value="ECO:0007669"/>
    <property type="project" value="UniProtKB-KW"/>
</dbReference>
<gene>
    <name evidence="2" type="ORF">DJ90_1110</name>
    <name evidence="3" type="ORF">GNQ08_06750</name>
</gene>
<dbReference type="STRING" id="44252.DJ90_1110"/>
<dbReference type="Pfam" id="PF26595">
    <property type="entry name" value="A_ENA"/>
    <property type="match status" value="1"/>
</dbReference>
<dbReference type="InterPro" id="IPR058705">
    <property type="entry name" value="A_ENA"/>
</dbReference>
<dbReference type="Proteomes" id="UP000029278">
    <property type="component" value="Unassembled WGS sequence"/>
</dbReference>
<dbReference type="GeneID" id="77011852"/>
<dbReference type="EMBL" id="WNZZ01000003">
    <property type="protein sequence ID" value="MUG22126.1"/>
    <property type="molecule type" value="Genomic_DNA"/>
</dbReference>
<dbReference type="OrthoDB" id="2664174at2"/>
<keyword evidence="3" id="KW-0540">Nuclease</keyword>
<name>A0A090ZJV2_PAEMA</name>
<dbReference type="HOGENOM" id="CLU_2118637_0_0_9"/>
<protein>
    <submittedName>
        <fullName evidence="3">Restriction endonuclease subunit S</fullName>
    </submittedName>
</protein>
<dbReference type="EMBL" id="JMQA01000018">
    <property type="protein sequence ID" value="KFN10540.1"/>
    <property type="molecule type" value="Genomic_DNA"/>
</dbReference>
<evidence type="ECO:0000313" key="3">
    <source>
        <dbReference type="EMBL" id="MUG22126.1"/>
    </source>
</evidence>
<comment type="caution">
    <text evidence="2">The sequence shown here is derived from an EMBL/GenBank/DDBJ whole genome shotgun (WGS) entry which is preliminary data.</text>
</comment>
<sequence>MSREQAYLNMLDAAAKIQWNVAMILEAKAVEAEKVRNWVLNHVLESSFEDHEKQLSDPLDVHDQLVEVIEGLTKLQNGLCSNLKSLLPEEEEDSLSGSGGGFSGLFGGGFDMEDSDK</sequence>
<organism evidence="2 4">
    <name type="scientific">Paenibacillus macerans</name>
    <name type="common">Bacillus macerans</name>
    <dbReference type="NCBI Taxonomy" id="44252"/>
    <lineage>
        <taxon>Bacteria</taxon>
        <taxon>Bacillati</taxon>
        <taxon>Bacillota</taxon>
        <taxon>Bacilli</taxon>
        <taxon>Bacillales</taxon>
        <taxon>Paenibacillaceae</taxon>
        <taxon>Paenibacillus</taxon>
    </lineage>
</organism>
<evidence type="ECO:0000313" key="2">
    <source>
        <dbReference type="EMBL" id="KFN10540.1"/>
    </source>
</evidence>
<feature type="compositionally biased region" description="Gly residues" evidence="1">
    <location>
        <begin position="97"/>
        <end position="110"/>
    </location>
</feature>
<dbReference type="Proteomes" id="UP000442469">
    <property type="component" value="Unassembled WGS sequence"/>
</dbReference>
<reference evidence="2 4" key="1">
    <citation type="submission" date="2014-04" db="EMBL/GenBank/DDBJ databases">
        <authorList>
            <person name="Bishop-Lilly K.A."/>
            <person name="Broomall S.M."/>
            <person name="Chain P.S."/>
            <person name="Chertkov O."/>
            <person name="Coyne S.R."/>
            <person name="Daligault H.E."/>
            <person name="Davenport K.W."/>
            <person name="Erkkila T."/>
            <person name="Frey K.G."/>
            <person name="Gibbons H.S."/>
            <person name="Gu W."/>
            <person name="Jaissle J."/>
            <person name="Johnson S.L."/>
            <person name="Koroleva G.I."/>
            <person name="Ladner J.T."/>
            <person name="Lo C.-C."/>
            <person name="Minogue T.D."/>
            <person name="Munk C."/>
            <person name="Palacios G.F."/>
            <person name="Redden C.L."/>
            <person name="Rosenzweig C.N."/>
            <person name="Scholz M.B."/>
            <person name="Teshima H."/>
            <person name="Xu Y."/>
        </authorList>
    </citation>
    <scope>NUCLEOTIDE SEQUENCE [LARGE SCALE GENOMIC DNA]</scope>
    <source>
        <strain evidence="2 4">8244</strain>
    </source>
</reference>